<sequence length="126" mass="13709">MYAREGLFVLATTAALTAFAILDGEPPWPELPLLAGASLAAALPLTLRVRFPLAGALLSAAIALLELAIPVGLKNRMRCLTCRFSGGVSRLFDQLAIWYSLMRPPRMALELPRFDRHIRACDYAAA</sequence>
<evidence type="ECO:0000313" key="3">
    <source>
        <dbReference type="Proteomes" id="UP001317259"/>
    </source>
</evidence>
<reference evidence="2 3" key="1">
    <citation type="submission" date="2022-04" db="EMBL/GenBank/DDBJ databases">
        <title>Genome draft of Actinomadura sp. ATCC 31491.</title>
        <authorList>
            <person name="Shi X."/>
            <person name="Du Y."/>
        </authorList>
    </citation>
    <scope>NUCLEOTIDE SEQUENCE [LARGE SCALE GENOMIC DNA]</scope>
    <source>
        <strain evidence="2 3">ATCC 31491</strain>
    </source>
</reference>
<keyword evidence="1" id="KW-0472">Membrane</keyword>
<organism evidence="2 3">
    <name type="scientific">Actinomadura luzonensis</name>
    <dbReference type="NCBI Taxonomy" id="2805427"/>
    <lineage>
        <taxon>Bacteria</taxon>
        <taxon>Bacillati</taxon>
        <taxon>Actinomycetota</taxon>
        <taxon>Actinomycetes</taxon>
        <taxon>Streptosporangiales</taxon>
        <taxon>Thermomonosporaceae</taxon>
        <taxon>Actinomadura</taxon>
    </lineage>
</organism>
<accession>A0ABT0FJH6</accession>
<proteinExistence type="predicted"/>
<dbReference type="RefSeq" id="WP_247815123.1">
    <property type="nucleotide sequence ID" value="NZ_JAKRKC020000001.1"/>
</dbReference>
<dbReference type="Proteomes" id="UP001317259">
    <property type="component" value="Unassembled WGS sequence"/>
</dbReference>
<protein>
    <submittedName>
        <fullName evidence="2">Uncharacterized protein</fullName>
    </submittedName>
</protein>
<dbReference type="EMBL" id="JAKRKC020000001">
    <property type="protein sequence ID" value="MCK2212429.1"/>
    <property type="molecule type" value="Genomic_DNA"/>
</dbReference>
<keyword evidence="1" id="KW-1133">Transmembrane helix</keyword>
<evidence type="ECO:0000256" key="1">
    <source>
        <dbReference type="SAM" id="Phobius"/>
    </source>
</evidence>
<comment type="caution">
    <text evidence="2">The sequence shown here is derived from an EMBL/GenBank/DDBJ whole genome shotgun (WGS) entry which is preliminary data.</text>
</comment>
<evidence type="ECO:0000313" key="2">
    <source>
        <dbReference type="EMBL" id="MCK2212429.1"/>
    </source>
</evidence>
<keyword evidence="3" id="KW-1185">Reference proteome</keyword>
<feature type="transmembrane region" description="Helical" evidence="1">
    <location>
        <begin position="53"/>
        <end position="73"/>
    </location>
</feature>
<gene>
    <name evidence="2" type="ORF">MF672_001230</name>
</gene>
<keyword evidence="1" id="KW-0812">Transmembrane</keyword>
<name>A0ABT0FJH6_9ACTN</name>